<comment type="caution">
    <text evidence="2">The sequence shown here is derived from an EMBL/GenBank/DDBJ whole genome shotgun (WGS) entry which is preliminary data.</text>
</comment>
<dbReference type="SUPFAM" id="SSF49777">
    <property type="entry name" value="PEBP-like"/>
    <property type="match status" value="1"/>
</dbReference>
<dbReference type="NCBIfam" id="TIGR00481">
    <property type="entry name" value="YbhB/YbcL family Raf kinase inhibitor-like protein"/>
    <property type="match status" value="1"/>
</dbReference>
<accession>A0ABP7L5N8</accession>
<name>A0ABP7L5N8_9MICO</name>
<evidence type="ECO:0000256" key="1">
    <source>
        <dbReference type="ARBA" id="ARBA00007120"/>
    </source>
</evidence>
<protein>
    <recommendedName>
        <fullName evidence="4">YbhB/YbcL family Raf kinase inhibitor-like protein</fullName>
    </recommendedName>
</protein>
<evidence type="ECO:0008006" key="4">
    <source>
        <dbReference type="Google" id="ProtNLM"/>
    </source>
</evidence>
<dbReference type="Pfam" id="PF01161">
    <property type="entry name" value="PBP"/>
    <property type="match status" value="1"/>
</dbReference>
<dbReference type="Proteomes" id="UP001501803">
    <property type="component" value="Unassembled WGS sequence"/>
</dbReference>
<dbReference type="InterPro" id="IPR008914">
    <property type="entry name" value="PEBP"/>
</dbReference>
<dbReference type="EMBL" id="BAABCN010000018">
    <property type="protein sequence ID" value="GAA3895433.1"/>
    <property type="molecule type" value="Genomic_DNA"/>
</dbReference>
<keyword evidence="3" id="KW-1185">Reference proteome</keyword>
<dbReference type="Gene3D" id="3.90.280.10">
    <property type="entry name" value="PEBP-like"/>
    <property type="match status" value="1"/>
</dbReference>
<dbReference type="PANTHER" id="PTHR30289">
    <property type="entry name" value="UNCHARACTERIZED PROTEIN YBCL-RELATED"/>
    <property type="match status" value="1"/>
</dbReference>
<organism evidence="2 3">
    <name type="scientific">Leifsonia kafniensis</name>
    <dbReference type="NCBI Taxonomy" id="475957"/>
    <lineage>
        <taxon>Bacteria</taxon>
        <taxon>Bacillati</taxon>
        <taxon>Actinomycetota</taxon>
        <taxon>Actinomycetes</taxon>
        <taxon>Micrococcales</taxon>
        <taxon>Microbacteriaceae</taxon>
        <taxon>Leifsonia</taxon>
    </lineage>
</organism>
<gene>
    <name evidence="2" type="ORF">GCM10022381_41190</name>
</gene>
<proteinExistence type="inferred from homology"/>
<comment type="similarity">
    <text evidence="1">Belongs to the UPF0098 family.</text>
</comment>
<dbReference type="InterPro" id="IPR036610">
    <property type="entry name" value="PEBP-like_sf"/>
</dbReference>
<evidence type="ECO:0000313" key="2">
    <source>
        <dbReference type="EMBL" id="GAA3895433.1"/>
    </source>
</evidence>
<dbReference type="PANTHER" id="PTHR30289:SF1">
    <property type="entry name" value="PEBP (PHOSPHATIDYLETHANOLAMINE-BINDING PROTEIN) FAMILY PROTEIN"/>
    <property type="match status" value="1"/>
</dbReference>
<dbReference type="InterPro" id="IPR005247">
    <property type="entry name" value="YbhB_YbcL/LppC-like"/>
</dbReference>
<reference evidence="3" key="1">
    <citation type="journal article" date="2019" name="Int. J. Syst. Evol. Microbiol.">
        <title>The Global Catalogue of Microorganisms (GCM) 10K type strain sequencing project: providing services to taxonomists for standard genome sequencing and annotation.</title>
        <authorList>
            <consortium name="The Broad Institute Genomics Platform"/>
            <consortium name="The Broad Institute Genome Sequencing Center for Infectious Disease"/>
            <person name="Wu L."/>
            <person name="Ma J."/>
        </authorList>
    </citation>
    <scope>NUCLEOTIDE SEQUENCE [LARGE SCALE GENOMIC DNA]</scope>
    <source>
        <strain evidence="3">JCM 17021</strain>
    </source>
</reference>
<dbReference type="CDD" id="cd00865">
    <property type="entry name" value="PEBP_bact_arch"/>
    <property type="match status" value="1"/>
</dbReference>
<sequence length="120" mass="12821">MPALDISGAPEGTVEFALILNDPDAPLPHGFTHWVVYGIPADATSLDLEAPGVRMGPNGLGEAGWSGPQPPFGHGQHHYYFSLYALGAAVEGTPAREEFLATYADSIIEQARYVGHFSRD</sequence>
<evidence type="ECO:0000313" key="3">
    <source>
        <dbReference type="Proteomes" id="UP001501803"/>
    </source>
</evidence>